<keyword evidence="2" id="KW-0547">Nucleotide-binding</keyword>
<keyword evidence="6" id="KW-0378">Hydrolase</keyword>
<dbReference type="Proteomes" id="UP000076871">
    <property type="component" value="Unassembled WGS sequence"/>
</dbReference>
<gene>
    <name evidence="6" type="ORF">LAESUDRAFT_758558</name>
</gene>
<evidence type="ECO:0000256" key="3">
    <source>
        <dbReference type="ARBA" id="ARBA00022842"/>
    </source>
</evidence>
<evidence type="ECO:0000256" key="4">
    <source>
        <dbReference type="ARBA" id="ARBA00023134"/>
    </source>
</evidence>
<dbReference type="GeneID" id="63829489"/>
<dbReference type="AlphaFoldDB" id="A0A165EQL1"/>
<evidence type="ECO:0000256" key="2">
    <source>
        <dbReference type="ARBA" id="ARBA00022741"/>
    </source>
</evidence>
<dbReference type="InterPro" id="IPR006073">
    <property type="entry name" value="GTP-bd"/>
</dbReference>
<keyword evidence="7" id="KW-1185">Reference proteome</keyword>
<dbReference type="InterPro" id="IPR030393">
    <property type="entry name" value="G_ENGB_dom"/>
</dbReference>
<evidence type="ECO:0000313" key="7">
    <source>
        <dbReference type="Proteomes" id="UP000076871"/>
    </source>
</evidence>
<dbReference type="GO" id="GO:0046872">
    <property type="term" value="F:metal ion binding"/>
    <property type="evidence" value="ECO:0007669"/>
    <property type="project" value="UniProtKB-KW"/>
</dbReference>
<protein>
    <submittedName>
        <fullName evidence="6">p-loop containing nucleoside triphosphate hydrolase protein</fullName>
    </submittedName>
</protein>
<dbReference type="GO" id="GO:0005525">
    <property type="term" value="F:GTP binding"/>
    <property type="evidence" value="ECO:0007669"/>
    <property type="project" value="UniProtKB-KW"/>
</dbReference>
<dbReference type="Gene3D" id="3.40.50.300">
    <property type="entry name" value="P-loop containing nucleotide triphosphate hydrolases"/>
    <property type="match status" value="1"/>
</dbReference>
<dbReference type="InParanoid" id="A0A165EQL1"/>
<dbReference type="InterPro" id="IPR052279">
    <property type="entry name" value="EngB_GTPase"/>
</dbReference>
<dbReference type="OrthoDB" id="391988at2759"/>
<dbReference type="SUPFAM" id="SSF52540">
    <property type="entry name" value="P-loop containing nucleoside triphosphate hydrolases"/>
    <property type="match status" value="1"/>
</dbReference>
<feature type="domain" description="EngB-type G" evidence="5">
    <location>
        <begin position="47"/>
        <end position="230"/>
    </location>
</feature>
<evidence type="ECO:0000256" key="1">
    <source>
        <dbReference type="ARBA" id="ARBA00022723"/>
    </source>
</evidence>
<sequence length="231" mass="24891">MLRTHGLGPALKRRYSAKSALKIFQNAGLAKCVAKATNSESIPASHGLPEIIVTGRANVGKSTLLNAVLGRRDLLPTSNKAGKTRSLDFYLVGAEPGKLIVVDAPGYGSRGRPEWGDLFRYYVSNRQELRRVYVLISAILGLNEADRAMLAMLDEQCQASGGTSFTLQAIVTKADGILDKRDAKERVTSIRRGIFEAAPTCLPMILTSAGQRPFFGVDDVRANIADACALV</sequence>
<dbReference type="STRING" id="1314785.A0A165EQL1"/>
<keyword evidence="1" id="KW-0479">Metal-binding</keyword>
<accession>A0A165EQL1</accession>
<reference evidence="6 7" key="1">
    <citation type="journal article" date="2016" name="Mol. Biol. Evol.">
        <title>Comparative Genomics of Early-Diverging Mushroom-Forming Fungi Provides Insights into the Origins of Lignocellulose Decay Capabilities.</title>
        <authorList>
            <person name="Nagy L.G."/>
            <person name="Riley R."/>
            <person name="Tritt A."/>
            <person name="Adam C."/>
            <person name="Daum C."/>
            <person name="Floudas D."/>
            <person name="Sun H."/>
            <person name="Yadav J.S."/>
            <person name="Pangilinan J."/>
            <person name="Larsson K.H."/>
            <person name="Matsuura K."/>
            <person name="Barry K."/>
            <person name="Labutti K."/>
            <person name="Kuo R."/>
            <person name="Ohm R.A."/>
            <person name="Bhattacharya S.S."/>
            <person name="Shirouzu T."/>
            <person name="Yoshinaga Y."/>
            <person name="Martin F.M."/>
            <person name="Grigoriev I.V."/>
            <person name="Hibbett D.S."/>
        </authorList>
    </citation>
    <scope>NUCLEOTIDE SEQUENCE [LARGE SCALE GENOMIC DNA]</scope>
    <source>
        <strain evidence="6 7">93-53</strain>
    </source>
</reference>
<dbReference type="PROSITE" id="PS51706">
    <property type="entry name" value="G_ENGB"/>
    <property type="match status" value="1"/>
</dbReference>
<evidence type="ECO:0000313" key="6">
    <source>
        <dbReference type="EMBL" id="KZT07558.1"/>
    </source>
</evidence>
<dbReference type="InterPro" id="IPR027417">
    <property type="entry name" value="P-loop_NTPase"/>
</dbReference>
<evidence type="ECO:0000259" key="5">
    <source>
        <dbReference type="PROSITE" id="PS51706"/>
    </source>
</evidence>
<keyword evidence="3" id="KW-0460">Magnesium</keyword>
<dbReference type="GO" id="GO:0016787">
    <property type="term" value="F:hydrolase activity"/>
    <property type="evidence" value="ECO:0007669"/>
    <property type="project" value="UniProtKB-KW"/>
</dbReference>
<keyword evidence="4" id="KW-0342">GTP-binding</keyword>
<dbReference type="CDD" id="cd01876">
    <property type="entry name" value="YihA_EngB"/>
    <property type="match status" value="1"/>
</dbReference>
<name>A0A165EQL1_9APHY</name>
<dbReference type="EMBL" id="KV427619">
    <property type="protein sequence ID" value="KZT07558.1"/>
    <property type="molecule type" value="Genomic_DNA"/>
</dbReference>
<dbReference type="PANTHER" id="PTHR46498">
    <property type="entry name" value="GTP-BINDING PROTEIN 8"/>
    <property type="match status" value="1"/>
</dbReference>
<organism evidence="6 7">
    <name type="scientific">Laetiporus sulphureus 93-53</name>
    <dbReference type="NCBI Taxonomy" id="1314785"/>
    <lineage>
        <taxon>Eukaryota</taxon>
        <taxon>Fungi</taxon>
        <taxon>Dikarya</taxon>
        <taxon>Basidiomycota</taxon>
        <taxon>Agaricomycotina</taxon>
        <taxon>Agaricomycetes</taxon>
        <taxon>Polyporales</taxon>
        <taxon>Laetiporus</taxon>
    </lineage>
</organism>
<dbReference type="PANTHER" id="PTHR46498:SF1">
    <property type="entry name" value="GTP-BINDING PROTEIN 8"/>
    <property type="match status" value="1"/>
</dbReference>
<proteinExistence type="predicted"/>
<dbReference type="RefSeq" id="XP_040765298.1">
    <property type="nucleotide sequence ID" value="XM_040912461.1"/>
</dbReference>
<dbReference type="GO" id="GO:0005739">
    <property type="term" value="C:mitochondrion"/>
    <property type="evidence" value="ECO:0007669"/>
    <property type="project" value="TreeGrafter"/>
</dbReference>
<dbReference type="Pfam" id="PF01926">
    <property type="entry name" value="MMR_HSR1"/>
    <property type="match status" value="1"/>
</dbReference>